<dbReference type="GO" id="GO:0005840">
    <property type="term" value="C:ribosome"/>
    <property type="evidence" value="ECO:0007669"/>
    <property type="project" value="UniProtKB-KW"/>
</dbReference>
<keyword evidence="11" id="KW-1185">Reference proteome</keyword>
<evidence type="ECO:0000256" key="7">
    <source>
        <dbReference type="ARBA" id="ARBA00035136"/>
    </source>
</evidence>
<evidence type="ECO:0000256" key="9">
    <source>
        <dbReference type="SAM" id="MobiDB-lite"/>
    </source>
</evidence>
<evidence type="ECO:0000256" key="8">
    <source>
        <dbReference type="HAMAP-Rule" id="MF_00500"/>
    </source>
</evidence>
<protein>
    <recommendedName>
        <fullName evidence="7 8">Small ribosomal subunit protein bS20</fullName>
    </recommendedName>
</protein>
<keyword evidence="6 8" id="KW-0687">Ribonucleoprotein</keyword>
<sequence>MANIKSAKKRAKQAVVRNARNASQRSMLRTSVKKVIKALAANDADAAQAAFNIAQPVLDRLSSRGLIHKNKAARHKSRLSARIKALKTAA</sequence>
<dbReference type="Gene3D" id="1.20.58.110">
    <property type="entry name" value="Ribosomal protein S20"/>
    <property type="match status" value="1"/>
</dbReference>
<comment type="caution">
    <text evidence="10">The sequence shown here is derived from an EMBL/GenBank/DDBJ whole genome shotgun (WGS) entry which is preliminary data.</text>
</comment>
<organism evidence="10 11">
    <name type="scientific">Aquilutibacter rugosus</name>
    <dbReference type="NCBI Taxonomy" id="3115820"/>
    <lineage>
        <taxon>Bacteria</taxon>
        <taxon>Pseudomonadati</taxon>
        <taxon>Pseudomonadota</taxon>
        <taxon>Gammaproteobacteria</taxon>
        <taxon>Lysobacterales</taxon>
        <taxon>Lysobacteraceae</taxon>
        <taxon>Aquilutibacter</taxon>
    </lineage>
</organism>
<keyword evidence="5 8" id="KW-0689">Ribosomal protein</keyword>
<dbReference type="HAMAP" id="MF_00500">
    <property type="entry name" value="Ribosomal_bS20"/>
    <property type="match status" value="1"/>
</dbReference>
<evidence type="ECO:0000256" key="2">
    <source>
        <dbReference type="ARBA" id="ARBA00007634"/>
    </source>
</evidence>
<evidence type="ECO:0000256" key="3">
    <source>
        <dbReference type="ARBA" id="ARBA00022730"/>
    </source>
</evidence>
<evidence type="ECO:0000313" key="11">
    <source>
        <dbReference type="Proteomes" id="UP001356170"/>
    </source>
</evidence>
<dbReference type="RefSeq" id="WP_331688894.1">
    <property type="nucleotide sequence ID" value="NZ_JAZHBN010000001.1"/>
</dbReference>
<name>A0ABU7V219_9GAMM</name>
<dbReference type="EMBL" id="JAZHBO010000002">
    <property type="protein sequence ID" value="MEF2156273.1"/>
    <property type="molecule type" value="Genomic_DNA"/>
</dbReference>
<keyword evidence="3 8" id="KW-0699">rRNA-binding</keyword>
<dbReference type="NCBIfam" id="TIGR00029">
    <property type="entry name" value="S20"/>
    <property type="match status" value="1"/>
</dbReference>
<evidence type="ECO:0000313" key="10">
    <source>
        <dbReference type="EMBL" id="MEF2156273.1"/>
    </source>
</evidence>
<proteinExistence type="inferred from homology"/>
<dbReference type="Proteomes" id="UP001356170">
    <property type="component" value="Unassembled WGS sequence"/>
</dbReference>
<evidence type="ECO:0000256" key="4">
    <source>
        <dbReference type="ARBA" id="ARBA00022884"/>
    </source>
</evidence>
<dbReference type="PANTHER" id="PTHR33398:SF1">
    <property type="entry name" value="SMALL RIBOSOMAL SUBUNIT PROTEIN BS20C"/>
    <property type="match status" value="1"/>
</dbReference>
<reference evidence="10 11" key="1">
    <citation type="submission" date="2024-01" db="EMBL/GenBank/DDBJ databases">
        <title>Novel species of the genus Luteimonas isolated from rivers.</title>
        <authorList>
            <person name="Lu H."/>
        </authorList>
    </citation>
    <scope>NUCLEOTIDE SEQUENCE [LARGE SCALE GENOMIC DNA]</scope>
    <source>
        <strain evidence="10 11">FXH3W</strain>
    </source>
</reference>
<keyword evidence="4 8" id="KW-0694">RNA-binding</keyword>
<dbReference type="SUPFAM" id="SSF46992">
    <property type="entry name" value="Ribosomal protein S20"/>
    <property type="match status" value="1"/>
</dbReference>
<feature type="compositionally biased region" description="Basic residues" evidence="9">
    <location>
        <begin position="1"/>
        <end position="12"/>
    </location>
</feature>
<evidence type="ECO:0000256" key="1">
    <source>
        <dbReference type="ARBA" id="ARBA00003134"/>
    </source>
</evidence>
<dbReference type="InterPro" id="IPR002583">
    <property type="entry name" value="Ribosomal_bS20"/>
</dbReference>
<comment type="function">
    <text evidence="1 8">Binds directly to 16S ribosomal RNA.</text>
</comment>
<evidence type="ECO:0000256" key="5">
    <source>
        <dbReference type="ARBA" id="ARBA00022980"/>
    </source>
</evidence>
<dbReference type="Pfam" id="PF01649">
    <property type="entry name" value="Ribosomal_S20p"/>
    <property type="match status" value="1"/>
</dbReference>
<dbReference type="InterPro" id="IPR036510">
    <property type="entry name" value="Ribosomal_bS20_sf"/>
</dbReference>
<evidence type="ECO:0000256" key="6">
    <source>
        <dbReference type="ARBA" id="ARBA00023274"/>
    </source>
</evidence>
<dbReference type="PANTHER" id="PTHR33398">
    <property type="entry name" value="30S RIBOSOMAL PROTEIN S20"/>
    <property type="match status" value="1"/>
</dbReference>
<feature type="region of interest" description="Disordered" evidence="9">
    <location>
        <begin position="1"/>
        <end position="23"/>
    </location>
</feature>
<accession>A0ABU7V219</accession>
<comment type="similarity">
    <text evidence="2 8">Belongs to the bacterial ribosomal protein bS20 family.</text>
</comment>
<gene>
    <name evidence="8 10" type="primary">rpsT</name>
    <name evidence="10" type="ORF">V3390_08555</name>
</gene>